<protein>
    <submittedName>
        <fullName evidence="8">Acyl-CoA/acyl-ACP dehydrogenase</fullName>
    </submittedName>
</protein>
<evidence type="ECO:0000256" key="2">
    <source>
        <dbReference type="ARBA" id="ARBA00009347"/>
    </source>
</evidence>
<dbReference type="InterPro" id="IPR013786">
    <property type="entry name" value="AcylCoA_DH/ox_N"/>
</dbReference>
<dbReference type="RefSeq" id="WP_181638808.1">
    <property type="nucleotide sequence ID" value="NZ_JACEIB010000003.1"/>
</dbReference>
<evidence type="ECO:0000256" key="5">
    <source>
        <dbReference type="ARBA" id="ARBA00023002"/>
    </source>
</evidence>
<dbReference type="InterPro" id="IPR036250">
    <property type="entry name" value="AcylCo_DH-like_C"/>
</dbReference>
<feature type="domain" description="Acyl-CoA dehydrogenase/oxidase N-terminal" evidence="7">
    <location>
        <begin position="13"/>
        <end position="118"/>
    </location>
</feature>
<dbReference type="SUPFAM" id="SSF47203">
    <property type="entry name" value="Acyl-CoA dehydrogenase C-terminal domain-like"/>
    <property type="match status" value="1"/>
</dbReference>
<dbReference type="CDD" id="cd00567">
    <property type="entry name" value="ACAD"/>
    <property type="match status" value="1"/>
</dbReference>
<dbReference type="Proteomes" id="UP000570166">
    <property type="component" value="Unassembled WGS sequence"/>
</dbReference>
<comment type="similarity">
    <text evidence="2">Belongs to the acyl-CoA dehydrogenase family.</text>
</comment>
<evidence type="ECO:0000256" key="3">
    <source>
        <dbReference type="ARBA" id="ARBA00022630"/>
    </source>
</evidence>
<reference evidence="8 9" key="1">
    <citation type="submission" date="2020-07" db="EMBL/GenBank/DDBJ databases">
        <authorList>
            <person name="Sun Q."/>
        </authorList>
    </citation>
    <scope>NUCLEOTIDE SEQUENCE [LARGE SCALE GENOMIC DNA]</scope>
    <source>
        <strain evidence="8 9">CGMCC 1.13654</strain>
    </source>
</reference>
<dbReference type="GO" id="GO:0050660">
    <property type="term" value="F:flavin adenine dinucleotide binding"/>
    <property type="evidence" value="ECO:0007669"/>
    <property type="project" value="InterPro"/>
</dbReference>
<keyword evidence="4" id="KW-0274">FAD</keyword>
<proteinExistence type="inferred from homology"/>
<evidence type="ECO:0000259" key="6">
    <source>
        <dbReference type="Pfam" id="PF00441"/>
    </source>
</evidence>
<keyword evidence="9" id="KW-1185">Reference proteome</keyword>
<organism evidence="8 9">
    <name type="scientific">Sphingomonas chungangi</name>
    <dbReference type="NCBI Taxonomy" id="2683589"/>
    <lineage>
        <taxon>Bacteria</taxon>
        <taxon>Pseudomonadati</taxon>
        <taxon>Pseudomonadota</taxon>
        <taxon>Alphaproteobacteria</taxon>
        <taxon>Sphingomonadales</taxon>
        <taxon>Sphingomonadaceae</taxon>
        <taxon>Sphingomonas</taxon>
    </lineage>
</organism>
<dbReference type="InterPro" id="IPR037069">
    <property type="entry name" value="AcylCoA_DH/ox_N_sf"/>
</dbReference>
<keyword evidence="5" id="KW-0560">Oxidoreductase</keyword>
<feature type="domain" description="Acyl-CoA dehydrogenase/oxidase C-terminal" evidence="6">
    <location>
        <begin position="222"/>
        <end position="354"/>
    </location>
</feature>
<sequence>MTAMADEGIDLGDLRDAIRQVLREHPGPIDAIPGEEGAPMDRALWSTMAELGWLGLGIDEAQGGLGLGMAHLGVLFEELGGVLAAVPAMQSSIAAEAIAAHGSETAKAKILPAIVAGETVATIALAGRALPVWQDGTVSGVVEHVPFAADADLLLLPVRVGDEIVLAPVDSNASGVSCEKRLVSDLTRQLGTVRLDFVAVPEADLLRPRANGWEALGDRIAVALACDAIGGAAEILARTVDYLGIREQFGRPIGSFQALKHRAASWKVLLEASTALVRQAASALAGADEDASALASSAKFYACDTYAAICEDAIQLHGGIGFTWEHPCHLFLKRAKLNQMLGGSSTEHKERVARLAFADMLAEPHIAPEPIPV</sequence>
<name>A0A838L2N4_9SPHN</name>
<dbReference type="GO" id="GO:0003995">
    <property type="term" value="F:acyl-CoA dehydrogenase activity"/>
    <property type="evidence" value="ECO:0007669"/>
    <property type="project" value="TreeGrafter"/>
</dbReference>
<dbReference type="Pfam" id="PF00441">
    <property type="entry name" value="Acyl-CoA_dh_1"/>
    <property type="match status" value="1"/>
</dbReference>
<accession>A0A838L2N4</accession>
<dbReference type="Gene3D" id="2.40.110.10">
    <property type="entry name" value="Butyryl-CoA Dehydrogenase, subunit A, domain 2"/>
    <property type="match status" value="1"/>
</dbReference>
<dbReference type="Gene3D" id="1.10.540.10">
    <property type="entry name" value="Acyl-CoA dehydrogenase/oxidase, N-terminal domain"/>
    <property type="match status" value="1"/>
</dbReference>
<dbReference type="AlphaFoldDB" id="A0A838L2N4"/>
<dbReference type="Pfam" id="PF02771">
    <property type="entry name" value="Acyl-CoA_dh_N"/>
    <property type="match status" value="1"/>
</dbReference>
<dbReference type="SUPFAM" id="SSF56645">
    <property type="entry name" value="Acyl-CoA dehydrogenase NM domain-like"/>
    <property type="match status" value="1"/>
</dbReference>
<evidence type="ECO:0000259" key="7">
    <source>
        <dbReference type="Pfam" id="PF02771"/>
    </source>
</evidence>
<dbReference type="PANTHER" id="PTHR43884">
    <property type="entry name" value="ACYL-COA DEHYDROGENASE"/>
    <property type="match status" value="1"/>
</dbReference>
<evidence type="ECO:0000313" key="9">
    <source>
        <dbReference type="Proteomes" id="UP000570166"/>
    </source>
</evidence>
<dbReference type="InterPro" id="IPR009075">
    <property type="entry name" value="AcylCo_DH/oxidase_C"/>
</dbReference>
<dbReference type="PANTHER" id="PTHR43884:SF20">
    <property type="entry name" value="ACYL-COA DEHYDROGENASE FADE28"/>
    <property type="match status" value="1"/>
</dbReference>
<evidence type="ECO:0000256" key="1">
    <source>
        <dbReference type="ARBA" id="ARBA00001974"/>
    </source>
</evidence>
<gene>
    <name evidence="8" type="ORF">HZF05_06530</name>
</gene>
<evidence type="ECO:0000313" key="8">
    <source>
        <dbReference type="EMBL" id="MBA2933753.1"/>
    </source>
</evidence>
<dbReference type="EMBL" id="JACEIB010000003">
    <property type="protein sequence ID" value="MBA2933753.1"/>
    <property type="molecule type" value="Genomic_DNA"/>
</dbReference>
<comment type="cofactor">
    <cofactor evidence="1">
        <name>FAD</name>
        <dbReference type="ChEBI" id="CHEBI:57692"/>
    </cofactor>
</comment>
<dbReference type="InterPro" id="IPR046373">
    <property type="entry name" value="Acyl-CoA_Oxase/DH_mid-dom_sf"/>
</dbReference>
<keyword evidence="3" id="KW-0285">Flavoprotein</keyword>
<comment type="caution">
    <text evidence="8">The sequence shown here is derived from an EMBL/GenBank/DDBJ whole genome shotgun (WGS) entry which is preliminary data.</text>
</comment>
<evidence type="ECO:0000256" key="4">
    <source>
        <dbReference type="ARBA" id="ARBA00022827"/>
    </source>
</evidence>
<dbReference type="Gene3D" id="1.20.140.10">
    <property type="entry name" value="Butyryl-CoA Dehydrogenase, subunit A, domain 3"/>
    <property type="match status" value="1"/>
</dbReference>
<dbReference type="InterPro" id="IPR009100">
    <property type="entry name" value="AcylCoA_DH/oxidase_NM_dom_sf"/>
</dbReference>